<keyword evidence="6" id="KW-0503">Monooxygenase</keyword>
<evidence type="ECO:0000256" key="5">
    <source>
        <dbReference type="PIRSR" id="PIRSR602401-1"/>
    </source>
</evidence>
<dbReference type="InterPro" id="IPR017972">
    <property type="entry name" value="Cyt_P450_CS"/>
</dbReference>
<sequence>MGVVATMSPSPPVIRIAIAFGILFAGLLYYQKLRARSKAPLPPGPKGEPIIGHLRIIPKSHPEYQYTQWGKDYGSDVLYFNVLGRPIIVLNSVEACHDLLDKRGPNYNDRPRFVLFEVMGWGITLTFLRWGKRFKLHRKLMQSSFTQSACKSYRPIQEQEARLAVKEILANPPDWESLLRKYATAVVLRIGFGLGVSQKDDPYVKMVLDAEEATGKGGVPGASVVDFFPALRYLPTWLLKLNVLEHARVSKAYIQKLHDAPWEATEAEIRNRQAALPSFMRTHLERYLENEKSGKVNEATIADIKGAAGAISIAGANTSWSTIMVCILNLLLHPEIQRKARAEIDAVVGTDRLPGFEDRENLPYIEQILQETTRWCPLSPLGVPHATLEDDIYKGMLIPKGSVVFANAYAMTHDERVYSDPDAFNPDRYTPTDQGGRGEPLPEGSFGFGRRVCPGQWLAMAGVYIMVATLLATVDMCPAVGSDGNEIAPSVSFTDGLSNVPDSFGCVMKLRSERARQLLEEWSDQVH</sequence>
<keyword evidence="5 6" id="KW-0349">Heme</keyword>
<feature type="binding site" description="axial binding residue" evidence="5">
    <location>
        <position position="453"/>
    </location>
    <ligand>
        <name>heme</name>
        <dbReference type="ChEBI" id="CHEBI:30413"/>
    </ligand>
    <ligandPart>
        <name>Fe</name>
        <dbReference type="ChEBI" id="CHEBI:18248"/>
    </ligandPart>
</feature>
<dbReference type="PROSITE" id="PS00086">
    <property type="entry name" value="CYTOCHROME_P450"/>
    <property type="match status" value="1"/>
</dbReference>
<keyword evidence="8" id="KW-0472">Membrane</keyword>
<dbReference type="EMBL" id="KN847041">
    <property type="protein sequence ID" value="KIW32425.1"/>
    <property type="molecule type" value="Genomic_DNA"/>
</dbReference>
<dbReference type="GO" id="GO:0004497">
    <property type="term" value="F:monooxygenase activity"/>
    <property type="evidence" value="ECO:0007669"/>
    <property type="project" value="UniProtKB-KW"/>
</dbReference>
<evidence type="ECO:0000256" key="6">
    <source>
        <dbReference type="RuleBase" id="RU000461"/>
    </source>
</evidence>
<evidence type="ECO:0000256" key="2">
    <source>
        <dbReference type="ARBA" id="ARBA00022723"/>
    </source>
</evidence>
<evidence type="ECO:0000256" key="8">
    <source>
        <dbReference type="SAM" id="Phobius"/>
    </source>
</evidence>
<dbReference type="GeneID" id="27343168"/>
<organism evidence="9 10">
    <name type="scientific">Cladophialophora immunda</name>
    <dbReference type="NCBI Taxonomy" id="569365"/>
    <lineage>
        <taxon>Eukaryota</taxon>
        <taxon>Fungi</taxon>
        <taxon>Dikarya</taxon>
        <taxon>Ascomycota</taxon>
        <taxon>Pezizomycotina</taxon>
        <taxon>Eurotiomycetes</taxon>
        <taxon>Chaetothyriomycetidae</taxon>
        <taxon>Chaetothyriales</taxon>
        <taxon>Herpotrichiellaceae</taxon>
        <taxon>Cladophialophora</taxon>
    </lineage>
</organism>
<dbReference type="PRINTS" id="PR00463">
    <property type="entry name" value="EP450I"/>
</dbReference>
<name>A0A0D2CR12_9EURO</name>
<keyword evidence="8" id="KW-1133">Transmembrane helix</keyword>
<dbReference type="GO" id="GO:0005506">
    <property type="term" value="F:iron ion binding"/>
    <property type="evidence" value="ECO:0007669"/>
    <property type="project" value="InterPro"/>
</dbReference>
<evidence type="ECO:0000256" key="7">
    <source>
        <dbReference type="SAM" id="MobiDB-lite"/>
    </source>
</evidence>
<dbReference type="InterPro" id="IPR001128">
    <property type="entry name" value="Cyt_P450"/>
</dbReference>
<dbReference type="SUPFAM" id="SSF48264">
    <property type="entry name" value="Cytochrome P450"/>
    <property type="match status" value="1"/>
</dbReference>
<dbReference type="AlphaFoldDB" id="A0A0D2CR12"/>
<dbReference type="Gene3D" id="1.10.630.10">
    <property type="entry name" value="Cytochrome P450"/>
    <property type="match status" value="1"/>
</dbReference>
<feature type="region of interest" description="Disordered" evidence="7">
    <location>
        <begin position="421"/>
        <end position="440"/>
    </location>
</feature>
<evidence type="ECO:0000313" key="9">
    <source>
        <dbReference type="EMBL" id="KIW32425.1"/>
    </source>
</evidence>
<dbReference type="CDD" id="cd11065">
    <property type="entry name" value="CYP64-like"/>
    <property type="match status" value="1"/>
</dbReference>
<protein>
    <recommendedName>
        <fullName evidence="11">Cytochrome P450</fullName>
    </recommendedName>
</protein>
<dbReference type="PANTHER" id="PTHR46300">
    <property type="entry name" value="P450, PUTATIVE (EUROFUNG)-RELATED-RELATED"/>
    <property type="match status" value="1"/>
</dbReference>
<evidence type="ECO:0000256" key="4">
    <source>
        <dbReference type="ARBA" id="ARBA00023004"/>
    </source>
</evidence>
<gene>
    <name evidence="9" type="ORF">PV07_03974</name>
</gene>
<dbReference type="PANTHER" id="PTHR46300:SF5">
    <property type="entry name" value="CYTOCHROME P450"/>
    <property type="match status" value="1"/>
</dbReference>
<evidence type="ECO:0000256" key="1">
    <source>
        <dbReference type="ARBA" id="ARBA00010617"/>
    </source>
</evidence>
<keyword evidence="4 5" id="KW-0408">Iron</keyword>
<dbReference type="InterPro" id="IPR050364">
    <property type="entry name" value="Cytochrome_P450_fung"/>
</dbReference>
<evidence type="ECO:0000313" key="10">
    <source>
        <dbReference type="Proteomes" id="UP000054466"/>
    </source>
</evidence>
<keyword evidence="8" id="KW-0812">Transmembrane</keyword>
<evidence type="ECO:0008006" key="11">
    <source>
        <dbReference type="Google" id="ProtNLM"/>
    </source>
</evidence>
<accession>A0A0D2CR12</accession>
<dbReference type="InterPro" id="IPR002401">
    <property type="entry name" value="Cyt_P450_E_grp-I"/>
</dbReference>
<keyword evidence="10" id="KW-1185">Reference proteome</keyword>
<keyword evidence="3 6" id="KW-0560">Oxidoreductase</keyword>
<dbReference type="Pfam" id="PF00067">
    <property type="entry name" value="p450"/>
    <property type="match status" value="1"/>
</dbReference>
<evidence type="ECO:0000256" key="3">
    <source>
        <dbReference type="ARBA" id="ARBA00023002"/>
    </source>
</evidence>
<dbReference type="InterPro" id="IPR036396">
    <property type="entry name" value="Cyt_P450_sf"/>
</dbReference>
<dbReference type="RefSeq" id="XP_016252641.1">
    <property type="nucleotide sequence ID" value="XM_016390739.1"/>
</dbReference>
<comment type="similarity">
    <text evidence="1 6">Belongs to the cytochrome P450 family.</text>
</comment>
<dbReference type="VEuPathDB" id="FungiDB:PV07_03974"/>
<comment type="cofactor">
    <cofactor evidence="5">
        <name>heme</name>
        <dbReference type="ChEBI" id="CHEBI:30413"/>
    </cofactor>
</comment>
<dbReference type="GO" id="GO:0020037">
    <property type="term" value="F:heme binding"/>
    <property type="evidence" value="ECO:0007669"/>
    <property type="project" value="InterPro"/>
</dbReference>
<reference evidence="9 10" key="1">
    <citation type="submission" date="2015-01" db="EMBL/GenBank/DDBJ databases">
        <title>The Genome Sequence of Cladophialophora immunda CBS83496.</title>
        <authorList>
            <consortium name="The Broad Institute Genomics Platform"/>
            <person name="Cuomo C."/>
            <person name="de Hoog S."/>
            <person name="Gorbushina A."/>
            <person name="Stielow B."/>
            <person name="Teixiera M."/>
            <person name="Abouelleil A."/>
            <person name="Chapman S.B."/>
            <person name="Priest M."/>
            <person name="Young S.K."/>
            <person name="Wortman J."/>
            <person name="Nusbaum C."/>
            <person name="Birren B."/>
        </authorList>
    </citation>
    <scope>NUCLEOTIDE SEQUENCE [LARGE SCALE GENOMIC DNA]</scope>
    <source>
        <strain evidence="9 10">CBS 83496</strain>
    </source>
</reference>
<dbReference type="Proteomes" id="UP000054466">
    <property type="component" value="Unassembled WGS sequence"/>
</dbReference>
<keyword evidence="2 5" id="KW-0479">Metal-binding</keyword>
<dbReference type="GO" id="GO:0016705">
    <property type="term" value="F:oxidoreductase activity, acting on paired donors, with incorporation or reduction of molecular oxygen"/>
    <property type="evidence" value="ECO:0007669"/>
    <property type="project" value="InterPro"/>
</dbReference>
<feature type="transmembrane region" description="Helical" evidence="8">
    <location>
        <begin position="113"/>
        <end position="131"/>
    </location>
</feature>
<proteinExistence type="inferred from homology"/>
<dbReference type="STRING" id="569365.A0A0D2CR12"/>
<feature type="transmembrane region" description="Helical" evidence="8">
    <location>
        <begin position="12"/>
        <end position="30"/>
    </location>
</feature>
<dbReference type="OrthoDB" id="2789670at2759"/>
<dbReference type="HOGENOM" id="CLU_001570_2_3_1"/>